<dbReference type="PANTHER" id="PTHR13847">
    <property type="entry name" value="SARCOSINE DEHYDROGENASE-RELATED"/>
    <property type="match status" value="1"/>
</dbReference>
<proteinExistence type="predicted"/>
<protein>
    <submittedName>
        <fullName evidence="2">Putative fad dependent oxidoreductase superfamily</fullName>
    </submittedName>
</protein>
<dbReference type="GO" id="GO:0005737">
    <property type="term" value="C:cytoplasm"/>
    <property type="evidence" value="ECO:0007669"/>
    <property type="project" value="TreeGrafter"/>
</dbReference>
<dbReference type="OrthoDB" id="429143at2759"/>
<dbReference type="AlphaFoldDB" id="A0A0G2DW72"/>
<dbReference type="Gene3D" id="3.50.50.60">
    <property type="entry name" value="FAD/NAD(P)-binding domain"/>
    <property type="match status" value="1"/>
</dbReference>
<dbReference type="SUPFAM" id="SSF51905">
    <property type="entry name" value="FAD/NAD(P)-binding domain"/>
    <property type="match status" value="1"/>
</dbReference>
<keyword evidence="3" id="KW-1185">Reference proteome</keyword>
<reference evidence="2 3" key="2">
    <citation type="submission" date="2015-05" db="EMBL/GenBank/DDBJ databases">
        <authorList>
            <person name="Morales-Cruz A."/>
            <person name="Amrine K.C."/>
            <person name="Cantu D."/>
        </authorList>
    </citation>
    <scope>NUCLEOTIDE SEQUENCE [LARGE SCALE GENOMIC DNA]</scope>
    <source>
        <strain evidence="2">UCRPC4</strain>
    </source>
</reference>
<name>A0A0G2DW72_PHACM</name>
<sequence>MNGVGRVTLASLLRIVNKVGGVMGLTNDSSTPPDSEVSKYLPVPNPGECFWQRDLHELHEHRSTESLPEHSDILIIGAGHTGISTAYHLVKDPRNANKTITILEARAACSGATGRNGGHLRPDLYGHIPTYIDRAGVEAAAEIAEFEIENLREVKKVIEEENIDCDFALHRTIDVWCNAEAAKKAKAVYDQMVAHKLEYMNDVVFYTEKDAEGVSAADRIEKTMLNSRQISGVKGAKACTSYTAGSVWPYKLFLHLVQLILKTGQTNFQTYTPVTSIIQDPNGGFVVETPRGKTHASKIVHATNGYVGGLLPEYKKNIIPSKGICCRIAVPEGTPAPLLNNSYINRTEDNTLSYLIARADGSIVVGGAAAKFRQFRDQWYNNVDDSVLIDAAKDYYDDYMQRTYRGWEKTGAKVDKIWTGVMGYSYDSHPHIGAIPKKPNQYIAAGFNGHGMPVIWLGAKGLARMVTEDSPYEKSGLPRLFQTTQARIDVALNGREEDGDIVGTGSFPVTKQ</sequence>
<dbReference type="Gene3D" id="3.30.9.10">
    <property type="entry name" value="D-Amino Acid Oxidase, subunit A, domain 2"/>
    <property type="match status" value="1"/>
</dbReference>
<evidence type="ECO:0000313" key="3">
    <source>
        <dbReference type="Proteomes" id="UP000053317"/>
    </source>
</evidence>
<reference evidence="2 3" key="1">
    <citation type="submission" date="2015-05" db="EMBL/GenBank/DDBJ databases">
        <title>Distinctive expansion of gene families associated with plant cell wall degradation and secondary metabolism in the genomes of grapevine trunk pathogens.</title>
        <authorList>
            <person name="Lawrence D.P."/>
            <person name="Travadon R."/>
            <person name="Rolshausen P.E."/>
            <person name="Baumgartner K."/>
        </authorList>
    </citation>
    <scope>NUCLEOTIDE SEQUENCE [LARGE SCALE GENOMIC DNA]</scope>
    <source>
        <strain evidence="2">UCRPC4</strain>
    </source>
</reference>
<dbReference type="PANTHER" id="PTHR13847:SF279">
    <property type="entry name" value="FAD DEPENDENT OXIDOREDUCTASE DOMAIN-CONTAINING PROTEIN-RELATED"/>
    <property type="match status" value="1"/>
</dbReference>
<dbReference type="InterPro" id="IPR036188">
    <property type="entry name" value="FAD/NAD-bd_sf"/>
</dbReference>
<dbReference type="Proteomes" id="UP000053317">
    <property type="component" value="Unassembled WGS sequence"/>
</dbReference>
<dbReference type="Pfam" id="PF01266">
    <property type="entry name" value="DAO"/>
    <property type="match status" value="1"/>
</dbReference>
<dbReference type="InterPro" id="IPR006076">
    <property type="entry name" value="FAD-dep_OxRdtase"/>
</dbReference>
<evidence type="ECO:0000313" key="2">
    <source>
        <dbReference type="EMBL" id="KKY15187.1"/>
    </source>
</evidence>
<comment type="caution">
    <text evidence="2">The sequence shown here is derived from an EMBL/GenBank/DDBJ whole genome shotgun (WGS) entry which is preliminary data.</text>
</comment>
<evidence type="ECO:0000259" key="1">
    <source>
        <dbReference type="Pfam" id="PF01266"/>
    </source>
</evidence>
<accession>A0A0G2DW72</accession>
<dbReference type="EMBL" id="LCWF01000193">
    <property type="protein sequence ID" value="KKY15187.1"/>
    <property type="molecule type" value="Genomic_DNA"/>
</dbReference>
<organism evidence="2 3">
    <name type="scientific">Phaeomoniella chlamydospora</name>
    <name type="common">Phaeoacremonium chlamydosporum</name>
    <dbReference type="NCBI Taxonomy" id="158046"/>
    <lineage>
        <taxon>Eukaryota</taxon>
        <taxon>Fungi</taxon>
        <taxon>Dikarya</taxon>
        <taxon>Ascomycota</taxon>
        <taxon>Pezizomycotina</taxon>
        <taxon>Eurotiomycetes</taxon>
        <taxon>Chaetothyriomycetidae</taxon>
        <taxon>Phaeomoniellales</taxon>
        <taxon>Phaeomoniellaceae</taxon>
        <taxon>Phaeomoniella</taxon>
    </lineage>
</organism>
<feature type="domain" description="FAD dependent oxidoreductase" evidence="1">
    <location>
        <begin position="72"/>
        <end position="464"/>
    </location>
</feature>
<gene>
    <name evidence="2" type="ORF">UCRPC4_g06413</name>
</gene>